<feature type="transmembrane region" description="Helical" evidence="7">
    <location>
        <begin position="372"/>
        <end position="394"/>
    </location>
</feature>
<keyword evidence="3" id="KW-1003">Cell membrane</keyword>
<dbReference type="AlphaFoldDB" id="A0A7D4UL15"/>
<dbReference type="GO" id="GO:0098797">
    <property type="term" value="C:plasma membrane protein complex"/>
    <property type="evidence" value="ECO:0007669"/>
    <property type="project" value="TreeGrafter"/>
</dbReference>
<evidence type="ECO:0000256" key="7">
    <source>
        <dbReference type="SAM" id="Phobius"/>
    </source>
</evidence>
<dbReference type="PANTHER" id="PTHR30489">
    <property type="entry name" value="LIPOPROTEIN-RELEASING SYSTEM TRANSMEMBRANE PROTEIN LOLE"/>
    <property type="match status" value="1"/>
</dbReference>
<comment type="similarity">
    <text evidence="2">Belongs to the ABC-4 integral membrane protein family. LolC/E subfamily.</text>
</comment>
<feature type="transmembrane region" description="Helical" evidence="7">
    <location>
        <begin position="22"/>
        <end position="45"/>
    </location>
</feature>
<sequence>MSFSRFIAARISFKSKRTFSKLIVRIAIIGMMLGLGVMILSLAIVKGFKQEIKEKVRGFAGDIVVFKYDLNNSYENSPIETDKGFENRVKTKPYITGIMPFATKPGIIKANDEIEGVVLKGVDKSYDWSFFKKNLVEGKVIDFSEPDKAKQQIIISTYTAKRLKLKLGDRFVMYFVQNDLRKRPFKIVGIYDAGVEDVNKLFVVGSLPLIQTLNNWKPDEIGGYELRVRDFENVELYHNLVRDVMPVDLKSNAITESYPTIFGWLQLLDTNTQVILGLMLIVAVINMISALLIMILERTTMIGMLKAMGCTNWKIQKIFLYNALYLIGVGLLLGNILGVGLGWIQHETHLFKLDEASYYMKFVPVQLEWPDVLLLNLGTLIISILVLVIPSTLVSRISPAKSIKFK</sequence>
<evidence type="ECO:0000313" key="11">
    <source>
        <dbReference type="Proteomes" id="UP000505355"/>
    </source>
</evidence>
<protein>
    <submittedName>
        <fullName evidence="10">ABC transporter permease</fullName>
    </submittedName>
</protein>
<feature type="transmembrane region" description="Helical" evidence="7">
    <location>
        <begin position="318"/>
        <end position="344"/>
    </location>
</feature>
<feature type="transmembrane region" description="Helical" evidence="7">
    <location>
        <begin position="274"/>
        <end position="297"/>
    </location>
</feature>
<reference evidence="10 11" key="1">
    <citation type="submission" date="2020-05" db="EMBL/GenBank/DDBJ databases">
        <title>Mucilaginibacter mali sp. nov.</title>
        <authorList>
            <person name="Kim H.S."/>
            <person name="Lee K.C."/>
            <person name="Suh M.K."/>
            <person name="Kim J.-S."/>
            <person name="Han K.-I."/>
            <person name="Eom M.K."/>
            <person name="Shin Y.K."/>
            <person name="Lee J.-S."/>
        </authorList>
    </citation>
    <scope>NUCLEOTIDE SEQUENCE [LARGE SCALE GENOMIC DNA]</scope>
    <source>
        <strain evidence="10 11">G2-14</strain>
    </source>
</reference>
<dbReference type="InterPro" id="IPR025857">
    <property type="entry name" value="MacB_PCD"/>
</dbReference>
<evidence type="ECO:0000256" key="4">
    <source>
        <dbReference type="ARBA" id="ARBA00022692"/>
    </source>
</evidence>
<name>A0A7D4UL15_9SPHI</name>
<accession>A0A7D4UL15</accession>
<feature type="domain" description="ABC3 transporter permease C-terminal" evidence="8">
    <location>
        <begin position="274"/>
        <end position="399"/>
    </location>
</feature>
<evidence type="ECO:0000256" key="5">
    <source>
        <dbReference type="ARBA" id="ARBA00022989"/>
    </source>
</evidence>
<gene>
    <name evidence="10" type="ORF">HQ865_05015</name>
</gene>
<keyword evidence="6 7" id="KW-0472">Membrane</keyword>
<dbReference type="EMBL" id="CP054139">
    <property type="protein sequence ID" value="QKJ29141.1"/>
    <property type="molecule type" value="Genomic_DNA"/>
</dbReference>
<dbReference type="RefSeq" id="WP_173413836.1">
    <property type="nucleotide sequence ID" value="NZ_CP054139.1"/>
</dbReference>
<evidence type="ECO:0000256" key="3">
    <source>
        <dbReference type="ARBA" id="ARBA00022475"/>
    </source>
</evidence>
<dbReference type="PANTHER" id="PTHR30489:SF0">
    <property type="entry name" value="LIPOPROTEIN-RELEASING SYSTEM TRANSMEMBRANE PROTEIN LOLE"/>
    <property type="match status" value="1"/>
</dbReference>
<evidence type="ECO:0000256" key="2">
    <source>
        <dbReference type="ARBA" id="ARBA00005236"/>
    </source>
</evidence>
<dbReference type="Pfam" id="PF02687">
    <property type="entry name" value="FtsX"/>
    <property type="match status" value="1"/>
</dbReference>
<feature type="domain" description="MacB-like periplasmic core" evidence="9">
    <location>
        <begin position="26"/>
        <end position="234"/>
    </location>
</feature>
<dbReference type="Pfam" id="PF12704">
    <property type="entry name" value="MacB_PCD"/>
    <property type="match status" value="1"/>
</dbReference>
<evidence type="ECO:0000256" key="6">
    <source>
        <dbReference type="ARBA" id="ARBA00023136"/>
    </source>
</evidence>
<evidence type="ECO:0000259" key="9">
    <source>
        <dbReference type="Pfam" id="PF12704"/>
    </source>
</evidence>
<evidence type="ECO:0000259" key="8">
    <source>
        <dbReference type="Pfam" id="PF02687"/>
    </source>
</evidence>
<dbReference type="InterPro" id="IPR051447">
    <property type="entry name" value="Lipoprotein-release_system"/>
</dbReference>
<dbReference type="GO" id="GO:0044874">
    <property type="term" value="P:lipoprotein localization to outer membrane"/>
    <property type="evidence" value="ECO:0007669"/>
    <property type="project" value="TreeGrafter"/>
</dbReference>
<evidence type="ECO:0000313" key="10">
    <source>
        <dbReference type="EMBL" id="QKJ29141.1"/>
    </source>
</evidence>
<keyword evidence="4 7" id="KW-0812">Transmembrane</keyword>
<dbReference type="InterPro" id="IPR003838">
    <property type="entry name" value="ABC3_permease_C"/>
</dbReference>
<organism evidence="10 11">
    <name type="scientific">Mucilaginibacter mali</name>
    <dbReference type="NCBI Taxonomy" id="2740462"/>
    <lineage>
        <taxon>Bacteria</taxon>
        <taxon>Pseudomonadati</taxon>
        <taxon>Bacteroidota</taxon>
        <taxon>Sphingobacteriia</taxon>
        <taxon>Sphingobacteriales</taxon>
        <taxon>Sphingobacteriaceae</taxon>
        <taxon>Mucilaginibacter</taxon>
    </lineage>
</organism>
<dbReference type="Proteomes" id="UP000505355">
    <property type="component" value="Chromosome"/>
</dbReference>
<evidence type="ECO:0000256" key="1">
    <source>
        <dbReference type="ARBA" id="ARBA00004651"/>
    </source>
</evidence>
<keyword evidence="11" id="KW-1185">Reference proteome</keyword>
<dbReference type="KEGG" id="mmab:HQ865_05015"/>
<proteinExistence type="inferred from homology"/>
<comment type="subcellular location">
    <subcellularLocation>
        <location evidence="1">Cell membrane</location>
        <topology evidence="1">Multi-pass membrane protein</topology>
    </subcellularLocation>
</comment>
<keyword evidence="5 7" id="KW-1133">Transmembrane helix</keyword>